<dbReference type="Pfam" id="PF21230">
    <property type="entry name" value="Nakanori"/>
    <property type="match status" value="1"/>
</dbReference>
<evidence type="ECO:0000313" key="3">
    <source>
        <dbReference type="Proteomes" id="UP001457282"/>
    </source>
</evidence>
<accession>A0AAW1WIM1</accession>
<dbReference type="PANTHER" id="PTHR36482:SF5">
    <property type="entry name" value="23 KDA JASMONATE-INDUCED PROTEIN-LIKE"/>
    <property type="match status" value="1"/>
</dbReference>
<sequence length="238" mass="25872">MANNVFGDPINDLALTQLERARQALDTQTAGGKDNNARTFVRNLKAQYGNGVSALCIFYNATGNTLTFVDSKDWYGQIWTSPYPQRIQNGQWGAFLHTKKPVVATGSMAAAVFRGTDGNGNSCDYMMSWMHPWGAISNSVCIQAREPDSFKAQWDKIYGLLERNGRQDTDYWNGTWSSMFTGTEKSAMVEATFSLQAASRVALNAAPVDPDAAPVDPEAAPVDPDAAPVDSDAARVDS</sequence>
<protein>
    <submittedName>
        <fullName evidence="2">Uncharacterized protein</fullName>
    </submittedName>
</protein>
<dbReference type="InterPro" id="IPR049065">
    <property type="entry name" value="Nakanori"/>
</dbReference>
<dbReference type="PIRSF" id="PIRSF500176">
    <property type="entry name" value="L_ASNase"/>
    <property type="match status" value="1"/>
</dbReference>
<dbReference type="PIRSF" id="PIRSF001220">
    <property type="entry name" value="L-ASNase_gatD"/>
    <property type="match status" value="1"/>
</dbReference>
<dbReference type="InterPro" id="IPR053085">
    <property type="entry name" value="Jasmonate-induced_protein"/>
</dbReference>
<gene>
    <name evidence="2" type="ORF">M0R45_032302</name>
</gene>
<proteinExistence type="predicted"/>
<dbReference type="EMBL" id="JBEDUW010000006">
    <property type="protein sequence ID" value="KAK9923905.1"/>
    <property type="molecule type" value="Genomic_DNA"/>
</dbReference>
<dbReference type="Gene3D" id="2.60.270.50">
    <property type="match status" value="1"/>
</dbReference>
<organism evidence="2 3">
    <name type="scientific">Rubus argutus</name>
    <name type="common">Southern blackberry</name>
    <dbReference type="NCBI Taxonomy" id="59490"/>
    <lineage>
        <taxon>Eukaryota</taxon>
        <taxon>Viridiplantae</taxon>
        <taxon>Streptophyta</taxon>
        <taxon>Embryophyta</taxon>
        <taxon>Tracheophyta</taxon>
        <taxon>Spermatophyta</taxon>
        <taxon>Magnoliopsida</taxon>
        <taxon>eudicotyledons</taxon>
        <taxon>Gunneridae</taxon>
        <taxon>Pentapetalae</taxon>
        <taxon>rosids</taxon>
        <taxon>fabids</taxon>
        <taxon>Rosales</taxon>
        <taxon>Rosaceae</taxon>
        <taxon>Rosoideae</taxon>
        <taxon>Rosoideae incertae sedis</taxon>
        <taxon>Rubus</taxon>
    </lineage>
</organism>
<feature type="compositionally biased region" description="Low complexity" evidence="1">
    <location>
        <begin position="208"/>
        <end position="231"/>
    </location>
</feature>
<name>A0AAW1WIM1_RUBAR</name>
<comment type="caution">
    <text evidence="2">The sequence shown here is derived from an EMBL/GenBank/DDBJ whole genome shotgun (WGS) entry which is preliminary data.</text>
</comment>
<dbReference type="AlphaFoldDB" id="A0AAW1WIM1"/>
<evidence type="ECO:0000256" key="1">
    <source>
        <dbReference type="SAM" id="MobiDB-lite"/>
    </source>
</evidence>
<dbReference type="PANTHER" id="PTHR36482">
    <property type="entry name" value="OSJNBA0024J22.15 PROTEIN"/>
    <property type="match status" value="1"/>
</dbReference>
<dbReference type="InterPro" id="IPR006034">
    <property type="entry name" value="Asparaginase/glutaminase-like"/>
</dbReference>
<feature type="region of interest" description="Disordered" evidence="1">
    <location>
        <begin position="208"/>
        <end position="238"/>
    </location>
</feature>
<keyword evidence="3" id="KW-1185">Reference proteome</keyword>
<reference evidence="2 3" key="1">
    <citation type="journal article" date="2023" name="G3 (Bethesda)">
        <title>A chromosome-length genome assembly and annotation of blackberry (Rubus argutus, cv. 'Hillquist').</title>
        <authorList>
            <person name="Bruna T."/>
            <person name="Aryal R."/>
            <person name="Dudchenko O."/>
            <person name="Sargent D.J."/>
            <person name="Mead D."/>
            <person name="Buti M."/>
            <person name="Cavallini A."/>
            <person name="Hytonen T."/>
            <person name="Andres J."/>
            <person name="Pham M."/>
            <person name="Weisz D."/>
            <person name="Mascagni F."/>
            <person name="Usai G."/>
            <person name="Natali L."/>
            <person name="Bassil N."/>
            <person name="Fernandez G.E."/>
            <person name="Lomsadze A."/>
            <person name="Armour M."/>
            <person name="Olukolu B."/>
            <person name="Poorten T."/>
            <person name="Britton C."/>
            <person name="Davik J."/>
            <person name="Ashrafi H."/>
            <person name="Aiden E.L."/>
            <person name="Borodovsky M."/>
            <person name="Worthington M."/>
        </authorList>
    </citation>
    <scope>NUCLEOTIDE SEQUENCE [LARGE SCALE GENOMIC DNA]</scope>
    <source>
        <strain evidence="2">PI 553951</strain>
    </source>
</reference>
<dbReference type="Proteomes" id="UP001457282">
    <property type="component" value="Unassembled WGS sequence"/>
</dbReference>
<evidence type="ECO:0000313" key="2">
    <source>
        <dbReference type="EMBL" id="KAK9923905.1"/>
    </source>
</evidence>